<evidence type="ECO:0000256" key="6">
    <source>
        <dbReference type="ARBA" id="ARBA00023136"/>
    </source>
</evidence>
<keyword evidence="6" id="KW-0472">Membrane</keyword>
<dbReference type="InterPro" id="IPR051906">
    <property type="entry name" value="TolC-like"/>
</dbReference>
<dbReference type="SUPFAM" id="SSF56954">
    <property type="entry name" value="Outer membrane efflux proteins (OEP)"/>
    <property type="match status" value="1"/>
</dbReference>
<feature type="chain" id="PRO_5045854058" evidence="9">
    <location>
        <begin position="24"/>
        <end position="404"/>
    </location>
</feature>
<evidence type="ECO:0000256" key="8">
    <source>
        <dbReference type="SAM" id="Coils"/>
    </source>
</evidence>
<dbReference type="PANTHER" id="PTHR30026:SF20">
    <property type="entry name" value="OUTER MEMBRANE PROTEIN TOLC"/>
    <property type="match status" value="1"/>
</dbReference>
<comment type="caution">
    <text evidence="10">The sequence shown here is derived from an EMBL/GenBank/DDBJ whole genome shotgun (WGS) entry which is preliminary data.</text>
</comment>
<dbReference type="PANTHER" id="PTHR30026">
    <property type="entry name" value="OUTER MEMBRANE PROTEIN TOLC"/>
    <property type="match status" value="1"/>
</dbReference>
<dbReference type="InterPro" id="IPR003423">
    <property type="entry name" value="OMP_efflux"/>
</dbReference>
<keyword evidence="3" id="KW-0813">Transport</keyword>
<comment type="subcellular location">
    <subcellularLocation>
        <location evidence="1">Cell outer membrane</location>
    </subcellularLocation>
</comment>
<reference evidence="10 11" key="1">
    <citation type="submission" date="2019-12" db="EMBL/GenBank/DDBJ databases">
        <title>Comparative genomics gives insights into the taxonomy of the Azoarcus-Aromatoleum group and reveals separate origins of nif in the plant-associated Azoarcus and non-plant-associated Aromatoleum sub-groups.</title>
        <authorList>
            <person name="Lafos M."/>
            <person name="Maluk M."/>
            <person name="Batista M."/>
            <person name="Junghare M."/>
            <person name="Carmona M."/>
            <person name="Faoro H."/>
            <person name="Cruz L.M."/>
            <person name="Battistoni F."/>
            <person name="De Souza E."/>
            <person name="Pedrosa F."/>
            <person name="Chen W.-M."/>
            <person name="Poole P.S."/>
            <person name="Dixon R.A."/>
            <person name="James E.K."/>
        </authorList>
    </citation>
    <scope>NUCLEOTIDE SEQUENCE [LARGE SCALE GENOMIC DNA]</scope>
    <source>
        <strain evidence="10 11">ToN1</strain>
    </source>
</reference>
<evidence type="ECO:0000313" key="10">
    <source>
        <dbReference type="EMBL" id="NMF89883.1"/>
    </source>
</evidence>
<evidence type="ECO:0000256" key="9">
    <source>
        <dbReference type="SAM" id="SignalP"/>
    </source>
</evidence>
<dbReference type="EMBL" id="WTVR01000031">
    <property type="protein sequence ID" value="NMF89883.1"/>
    <property type="molecule type" value="Genomic_DNA"/>
</dbReference>
<feature type="coiled-coil region" evidence="8">
    <location>
        <begin position="101"/>
        <end position="128"/>
    </location>
</feature>
<keyword evidence="4" id="KW-1134">Transmembrane beta strand</keyword>
<feature type="coiled-coil region" evidence="8">
    <location>
        <begin position="316"/>
        <end position="343"/>
    </location>
</feature>
<evidence type="ECO:0000256" key="4">
    <source>
        <dbReference type="ARBA" id="ARBA00022452"/>
    </source>
</evidence>
<sequence length="404" mass="43544">MYIAILRKALLPILLATPLLADAQTLHEVVNAAYARDPRLLAAEAKGEEVRAGRLQADALLAGPPALAIGQRTDRPLDNAGKREFEVELSAPLWLPGQRGAQQALVSAEEAENELEVAALRLELAGELREAIWTVRLAEGERQLAVDRADTARKLEAEVARRVSAGDLARSDLLLAQGERLAGEQAALEAENRTVQARRRYALLTGFAALPVDVDEPRREADSQAGAAPIHPRIDAARRALARAHAKLQAVQAESRDAPELTVQYQRGRDDFDSPTRDNVRVGIRIPFGTDARNRPLVAAANTEIVKADADLRVAEATVAAELNEARAALANAERASALAEQRHVAAAENLKLTRKGFDLGELPLAQLLRAQAQAQEAESARTLQKTALAQAVARLNQAQGLLP</sequence>
<keyword evidence="9" id="KW-0732">Signal</keyword>
<keyword evidence="5" id="KW-0812">Transmembrane</keyword>
<protein>
    <submittedName>
        <fullName evidence="10">TolC family protein</fullName>
    </submittedName>
</protein>
<evidence type="ECO:0000256" key="7">
    <source>
        <dbReference type="ARBA" id="ARBA00023237"/>
    </source>
</evidence>
<evidence type="ECO:0000256" key="2">
    <source>
        <dbReference type="ARBA" id="ARBA00007613"/>
    </source>
</evidence>
<evidence type="ECO:0000256" key="5">
    <source>
        <dbReference type="ARBA" id="ARBA00022692"/>
    </source>
</evidence>
<accession>A0ABX1MQ16</accession>
<evidence type="ECO:0000256" key="3">
    <source>
        <dbReference type="ARBA" id="ARBA00022448"/>
    </source>
</evidence>
<comment type="similarity">
    <text evidence="2">Belongs to the outer membrane factor (OMF) (TC 1.B.17) family.</text>
</comment>
<evidence type="ECO:0000313" key="11">
    <source>
        <dbReference type="Proteomes" id="UP000652074"/>
    </source>
</evidence>
<proteinExistence type="inferred from homology"/>
<dbReference type="Pfam" id="PF02321">
    <property type="entry name" value="OEP"/>
    <property type="match status" value="1"/>
</dbReference>
<keyword evidence="11" id="KW-1185">Reference proteome</keyword>
<keyword evidence="8" id="KW-0175">Coiled coil</keyword>
<gene>
    <name evidence="10" type="ORF">GPA26_15540</name>
</gene>
<name>A0ABX1MQ16_9RHOO</name>
<dbReference type="Gene3D" id="1.20.1600.10">
    <property type="entry name" value="Outer membrane efflux proteins (OEP)"/>
    <property type="match status" value="1"/>
</dbReference>
<keyword evidence="7" id="KW-0998">Cell outer membrane</keyword>
<evidence type="ECO:0000256" key="1">
    <source>
        <dbReference type="ARBA" id="ARBA00004442"/>
    </source>
</evidence>
<dbReference type="Proteomes" id="UP000652074">
    <property type="component" value="Unassembled WGS sequence"/>
</dbReference>
<organism evidence="10 11">
    <name type="scientific">Aromatoleum petrolei</name>
    <dbReference type="NCBI Taxonomy" id="76116"/>
    <lineage>
        <taxon>Bacteria</taxon>
        <taxon>Pseudomonadati</taxon>
        <taxon>Pseudomonadota</taxon>
        <taxon>Betaproteobacteria</taxon>
        <taxon>Rhodocyclales</taxon>
        <taxon>Rhodocyclaceae</taxon>
        <taxon>Aromatoleum</taxon>
    </lineage>
</organism>
<feature type="signal peptide" evidence="9">
    <location>
        <begin position="1"/>
        <end position="23"/>
    </location>
</feature>